<dbReference type="Proteomes" id="UP000291084">
    <property type="component" value="Chromosome 7"/>
</dbReference>
<keyword evidence="2" id="KW-1185">Reference proteome</keyword>
<accession>A0A0S3SFS8</accession>
<evidence type="ECO:0000313" key="1">
    <source>
        <dbReference type="EMBL" id="BAT91685.1"/>
    </source>
</evidence>
<protein>
    <submittedName>
        <fullName evidence="1">Uncharacterized protein</fullName>
    </submittedName>
</protein>
<feature type="non-terminal residue" evidence="1">
    <location>
        <position position="1"/>
    </location>
</feature>
<gene>
    <name evidence="1" type="primary">Vigan.07G030300</name>
    <name evidence="1" type="ORF">VIGAN_07030300</name>
</gene>
<proteinExistence type="predicted"/>
<evidence type="ECO:0000313" key="2">
    <source>
        <dbReference type="Proteomes" id="UP000291084"/>
    </source>
</evidence>
<organism evidence="1 2">
    <name type="scientific">Vigna angularis var. angularis</name>
    <dbReference type="NCBI Taxonomy" id="157739"/>
    <lineage>
        <taxon>Eukaryota</taxon>
        <taxon>Viridiplantae</taxon>
        <taxon>Streptophyta</taxon>
        <taxon>Embryophyta</taxon>
        <taxon>Tracheophyta</taxon>
        <taxon>Spermatophyta</taxon>
        <taxon>Magnoliopsida</taxon>
        <taxon>eudicotyledons</taxon>
        <taxon>Gunneridae</taxon>
        <taxon>Pentapetalae</taxon>
        <taxon>rosids</taxon>
        <taxon>fabids</taxon>
        <taxon>Fabales</taxon>
        <taxon>Fabaceae</taxon>
        <taxon>Papilionoideae</taxon>
        <taxon>50 kb inversion clade</taxon>
        <taxon>NPAAA clade</taxon>
        <taxon>indigoferoid/millettioid clade</taxon>
        <taxon>Phaseoleae</taxon>
        <taxon>Vigna</taxon>
    </lineage>
</organism>
<reference evidence="1 2" key="1">
    <citation type="journal article" date="2015" name="Sci. Rep.">
        <title>The power of single molecule real-time sequencing technology in the de novo assembly of a eukaryotic genome.</title>
        <authorList>
            <person name="Sakai H."/>
            <person name="Naito K."/>
            <person name="Ogiso-Tanaka E."/>
            <person name="Takahashi Y."/>
            <person name="Iseki K."/>
            <person name="Muto C."/>
            <person name="Satou K."/>
            <person name="Teruya K."/>
            <person name="Shiroma A."/>
            <person name="Shimoji M."/>
            <person name="Hirano T."/>
            <person name="Itoh T."/>
            <person name="Kaga A."/>
            <person name="Tomooka N."/>
        </authorList>
    </citation>
    <scope>NUCLEOTIDE SEQUENCE [LARGE SCALE GENOMIC DNA]</scope>
    <source>
        <strain evidence="2">cv. Shumari</strain>
    </source>
</reference>
<dbReference type="AlphaFoldDB" id="A0A0S3SFS8"/>
<sequence>SYTAHEHVHPYCHQKLTKFMSGTAFKTSPDSLLVQEQYPKLSKNPNSFKTLHSISTQLLGCGLFIFYLY</sequence>
<dbReference type="EMBL" id="AP015040">
    <property type="protein sequence ID" value="BAT91685.1"/>
    <property type="molecule type" value="Genomic_DNA"/>
</dbReference>
<name>A0A0S3SFS8_PHAAN</name>